<protein>
    <submittedName>
        <fullName evidence="8">SUR7/PalI family-domain-containing protein</fullName>
    </submittedName>
</protein>
<reference evidence="8" key="1">
    <citation type="journal article" date="2023" name="Mol. Phylogenet. Evol.">
        <title>Genome-scale phylogeny and comparative genomics of the fungal order Sordariales.</title>
        <authorList>
            <person name="Hensen N."/>
            <person name="Bonometti L."/>
            <person name="Westerberg I."/>
            <person name="Brannstrom I.O."/>
            <person name="Guillou S."/>
            <person name="Cros-Aarteil S."/>
            <person name="Calhoun S."/>
            <person name="Haridas S."/>
            <person name="Kuo A."/>
            <person name="Mondo S."/>
            <person name="Pangilinan J."/>
            <person name="Riley R."/>
            <person name="LaButti K."/>
            <person name="Andreopoulos B."/>
            <person name="Lipzen A."/>
            <person name="Chen C."/>
            <person name="Yan M."/>
            <person name="Daum C."/>
            <person name="Ng V."/>
            <person name="Clum A."/>
            <person name="Steindorff A."/>
            <person name="Ohm R.A."/>
            <person name="Martin F."/>
            <person name="Silar P."/>
            <person name="Natvig D.O."/>
            <person name="Lalanne C."/>
            <person name="Gautier V."/>
            <person name="Ament-Velasquez S.L."/>
            <person name="Kruys A."/>
            <person name="Hutchinson M.I."/>
            <person name="Powell A.J."/>
            <person name="Barry K."/>
            <person name="Miller A.N."/>
            <person name="Grigoriev I.V."/>
            <person name="Debuchy R."/>
            <person name="Gladieux P."/>
            <person name="Hiltunen Thoren M."/>
            <person name="Johannesson H."/>
        </authorList>
    </citation>
    <scope>NUCLEOTIDE SEQUENCE</scope>
    <source>
        <strain evidence="8">CBS 560.94</strain>
    </source>
</reference>
<evidence type="ECO:0000313" key="8">
    <source>
        <dbReference type="EMBL" id="KAK3354570.1"/>
    </source>
</evidence>
<dbReference type="Pfam" id="PF06687">
    <property type="entry name" value="SUR7"/>
    <property type="match status" value="1"/>
</dbReference>
<evidence type="ECO:0000256" key="1">
    <source>
        <dbReference type="ARBA" id="ARBA00004141"/>
    </source>
</evidence>
<keyword evidence="7" id="KW-0732">Signal</keyword>
<feature type="compositionally biased region" description="Polar residues" evidence="5">
    <location>
        <begin position="420"/>
        <end position="430"/>
    </location>
</feature>
<feature type="region of interest" description="Disordered" evidence="5">
    <location>
        <begin position="578"/>
        <end position="706"/>
    </location>
</feature>
<dbReference type="AlphaFoldDB" id="A0AAE0JNF6"/>
<evidence type="ECO:0000256" key="4">
    <source>
        <dbReference type="ARBA" id="ARBA00023136"/>
    </source>
</evidence>
<proteinExistence type="predicted"/>
<comment type="subcellular location">
    <subcellularLocation>
        <location evidence="1">Membrane</location>
        <topology evidence="1">Multi-pass membrane protein</topology>
    </subcellularLocation>
</comment>
<feature type="compositionally biased region" description="Polar residues" evidence="5">
    <location>
        <begin position="216"/>
        <end position="225"/>
    </location>
</feature>
<feature type="compositionally biased region" description="Basic and acidic residues" evidence="5">
    <location>
        <begin position="240"/>
        <end position="258"/>
    </location>
</feature>
<feature type="compositionally biased region" description="Gly residues" evidence="5">
    <location>
        <begin position="653"/>
        <end position="662"/>
    </location>
</feature>
<gene>
    <name evidence="8" type="ORF">B0H65DRAFT_437910</name>
</gene>
<feature type="transmembrane region" description="Helical" evidence="6">
    <location>
        <begin position="97"/>
        <end position="117"/>
    </location>
</feature>
<keyword evidence="4 6" id="KW-0472">Membrane</keyword>
<comment type="caution">
    <text evidence="8">The sequence shown here is derived from an EMBL/GenBank/DDBJ whole genome shotgun (WGS) entry which is preliminary data.</text>
</comment>
<dbReference type="EMBL" id="JAUEPP010000001">
    <property type="protein sequence ID" value="KAK3354570.1"/>
    <property type="molecule type" value="Genomic_DNA"/>
</dbReference>
<feature type="compositionally biased region" description="Gly residues" evidence="5">
    <location>
        <begin position="326"/>
        <end position="384"/>
    </location>
</feature>
<feature type="compositionally biased region" description="Polar residues" evidence="5">
    <location>
        <begin position="626"/>
        <end position="635"/>
    </location>
</feature>
<accession>A0AAE0JNF6</accession>
<dbReference type="PANTHER" id="PTHR28013:SF3">
    <property type="entry name" value="PROTEIN DCV1-RELATED"/>
    <property type="match status" value="1"/>
</dbReference>
<feature type="transmembrane region" description="Helical" evidence="6">
    <location>
        <begin position="161"/>
        <end position="183"/>
    </location>
</feature>
<dbReference type="InterPro" id="IPR009571">
    <property type="entry name" value="SUR7/Rim9-like_fungi"/>
</dbReference>
<feature type="transmembrane region" description="Helical" evidence="6">
    <location>
        <begin position="129"/>
        <end position="155"/>
    </location>
</feature>
<evidence type="ECO:0000256" key="3">
    <source>
        <dbReference type="ARBA" id="ARBA00022989"/>
    </source>
</evidence>
<evidence type="ECO:0000256" key="6">
    <source>
        <dbReference type="SAM" id="Phobius"/>
    </source>
</evidence>
<dbReference type="Proteomes" id="UP001278500">
    <property type="component" value="Unassembled WGS sequence"/>
</dbReference>
<feature type="signal peptide" evidence="7">
    <location>
        <begin position="1"/>
        <end position="22"/>
    </location>
</feature>
<name>A0AAE0JNF6_9PEZI</name>
<feature type="compositionally biased region" description="Basic and acidic residues" evidence="5">
    <location>
        <begin position="613"/>
        <end position="625"/>
    </location>
</feature>
<keyword evidence="3 6" id="KW-1133">Transmembrane helix</keyword>
<feature type="compositionally biased region" description="Low complexity" evidence="5">
    <location>
        <begin position="543"/>
        <end position="562"/>
    </location>
</feature>
<evidence type="ECO:0000256" key="2">
    <source>
        <dbReference type="ARBA" id="ARBA00022692"/>
    </source>
</evidence>
<organism evidence="8 9">
    <name type="scientific">Neurospora tetraspora</name>
    <dbReference type="NCBI Taxonomy" id="94610"/>
    <lineage>
        <taxon>Eukaryota</taxon>
        <taxon>Fungi</taxon>
        <taxon>Dikarya</taxon>
        <taxon>Ascomycota</taxon>
        <taxon>Pezizomycotina</taxon>
        <taxon>Sordariomycetes</taxon>
        <taxon>Sordariomycetidae</taxon>
        <taxon>Sordariales</taxon>
        <taxon>Sordariaceae</taxon>
        <taxon>Neurospora</taxon>
    </lineage>
</organism>
<evidence type="ECO:0000256" key="5">
    <source>
        <dbReference type="SAM" id="MobiDB-lite"/>
    </source>
</evidence>
<dbReference type="RefSeq" id="XP_062685948.1">
    <property type="nucleotide sequence ID" value="XM_062825341.1"/>
</dbReference>
<evidence type="ECO:0000313" key="9">
    <source>
        <dbReference type="Proteomes" id="UP001278500"/>
    </source>
</evidence>
<dbReference type="GeneID" id="87862495"/>
<dbReference type="InterPro" id="IPR051380">
    <property type="entry name" value="pH-response_reg_palI/RIM9"/>
</dbReference>
<dbReference type="PANTHER" id="PTHR28013">
    <property type="entry name" value="PROTEIN DCV1-RELATED"/>
    <property type="match status" value="1"/>
</dbReference>
<dbReference type="GO" id="GO:0032153">
    <property type="term" value="C:cell division site"/>
    <property type="evidence" value="ECO:0007669"/>
    <property type="project" value="TreeGrafter"/>
</dbReference>
<reference evidence="8" key="2">
    <citation type="submission" date="2023-06" db="EMBL/GenBank/DDBJ databases">
        <authorList>
            <consortium name="Lawrence Berkeley National Laboratory"/>
            <person name="Haridas S."/>
            <person name="Hensen N."/>
            <person name="Bonometti L."/>
            <person name="Westerberg I."/>
            <person name="Brannstrom I.O."/>
            <person name="Guillou S."/>
            <person name="Cros-Aarteil S."/>
            <person name="Calhoun S."/>
            <person name="Kuo A."/>
            <person name="Mondo S."/>
            <person name="Pangilinan J."/>
            <person name="Riley R."/>
            <person name="Labutti K."/>
            <person name="Andreopoulos B."/>
            <person name="Lipzen A."/>
            <person name="Chen C."/>
            <person name="Yanf M."/>
            <person name="Daum C."/>
            <person name="Ng V."/>
            <person name="Clum A."/>
            <person name="Steindorff A."/>
            <person name="Ohm R."/>
            <person name="Martin F."/>
            <person name="Silar P."/>
            <person name="Natvig D."/>
            <person name="Lalanne C."/>
            <person name="Gautier V."/>
            <person name="Ament-Velasquez S.L."/>
            <person name="Kruys A."/>
            <person name="Hutchinson M.I."/>
            <person name="Powell A.J."/>
            <person name="Barry K."/>
            <person name="Miller A.N."/>
            <person name="Grigoriev I.V."/>
            <person name="Debuchy R."/>
            <person name="Gladieux P."/>
            <person name="Thoren M.H."/>
            <person name="Johannesson H."/>
        </authorList>
    </citation>
    <scope>NUCLEOTIDE SEQUENCE</scope>
    <source>
        <strain evidence="8">CBS 560.94</strain>
    </source>
</reference>
<evidence type="ECO:0000256" key="7">
    <source>
        <dbReference type="SAM" id="SignalP"/>
    </source>
</evidence>
<sequence>MLRPATPLAVLLFAAFALLTLATISTPIIKQIPLSSFKIKDVGDLSFGVFGYCTSSGCSPIEIGYDTLLILTAAFSDDKINSDFDIPRATRSTLSSILIVHPVAALITLINFVLAIVAHFHSPSHSARYLLILFIVSVIDFIVCLLCFLVDVLLFIPHLSWGSYIVVAATILVAFCSLVTCAMRRTLVNRKANRKRIAQNAEMSGENYYNRQAQTAPVTQVTGPQPTAPMISGANGGGDKLPEFTTFEKKDDRSEERIPLTSASPIDRPPATLVNDSTPPSLMDGAPSRSPYSTPVGRDQYGNPLPPQDGYAMRNGPQNERMNSRGRGGMPPGGYRGRGGFAGPGRGGGPPPNGRGGYGPPGRGRGGYGPPPRGYGGPGPRGGRGPPPQGYQSGPDRRPSPGAPYGPGPGVGAYGPSQPSPYGSRQQSPGPQFAPGYGNPEQPGPQYSAYNPRRASLPRAESPPPLPGIDDDVPGPAVELDASPINPGVGQYGIRDSDSDVAGMLAMQQARVPGSDHGNNANCYSQEGPTDVYVPPRQAWNQGPGRSSPGLAPPAARGPARPISEAVTASVASDYYEDVDPRFSEPSAPAATDRKPPPVSMQPLPASNSYDDFPNRARSPAESERSNFTSISQRGINPRWNPANAPMPPPVAGGYGGGGGGNVVPRRPVNRPAAGPADASDLLLNSNPDFQLPGRGGNIPRAAGPR</sequence>
<feature type="compositionally biased region" description="Polar residues" evidence="5">
    <location>
        <begin position="517"/>
        <end position="528"/>
    </location>
</feature>
<feature type="compositionally biased region" description="Low complexity" evidence="5">
    <location>
        <begin position="663"/>
        <end position="677"/>
    </location>
</feature>
<feature type="region of interest" description="Disordered" evidence="5">
    <location>
        <begin position="509"/>
        <end position="565"/>
    </location>
</feature>
<keyword evidence="2 6" id="KW-0812">Transmembrane</keyword>
<feature type="chain" id="PRO_5041952304" evidence="7">
    <location>
        <begin position="23"/>
        <end position="706"/>
    </location>
</feature>
<dbReference type="GO" id="GO:0035838">
    <property type="term" value="C:growing cell tip"/>
    <property type="evidence" value="ECO:0007669"/>
    <property type="project" value="TreeGrafter"/>
</dbReference>
<feature type="region of interest" description="Disordered" evidence="5">
    <location>
        <begin position="216"/>
        <end position="496"/>
    </location>
</feature>
<keyword evidence="9" id="KW-1185">Reference proteome</keyword>
<dbReference type="GO" id="GO:0005886">
    <property type="term" value="C:plasma membrane"/>
    <property type="evidence" value="ECO:0007669"/>
    <property type="project" value="InterPro"/>
</dbReference>